<keyword evidence="5" id="KW-0614">Plasmid</keyword>
<accession>A0A060DVE9</accession>
<dbReference type="CDD" id="cd02012">
    <property type="entry name" value="TPP_TK"/>
    <property type="match status" value="1"/>
</dbReference>
<dbReference type="EMBL" id="CP007798">
    <property type="protein sequence ID" value="AIB16665.1"/>
    <property type="molecule type" value="Genomic_DNA"/>
</dbReference>
<comment type="similarity">
    <text evidence="2">Belongs to the transketolase family.</text>
</comment>
<dbReference type="KEGG" id="abq:ABAZ39_33045"/>
<dbReference type="InterPro" id="IPR005474">
    <property type="entry name" value="Transketolase_N"/>
</dbReference>
<geneLocation type="plasmid" evidence="5 6">
    <name>AbAZ39_p5</name>
</geneLocation>
<evidence type="ECO:0000256" key="3">
    <source>
        <dbReference type="ARBA" id="ARBA00023052"/>
    </source>
</evidence>
<evidence type="ECO:0000256" key="2">
    <source>
        <dbReference type="ARBA" id="ARBA00007131"/>
    </source>
</evidence>
<evidence type="ECO:0000313" key="5">
    <source>
        <dbReference type="EMBL" id="AIB16665.1"/>
    </source>
</evidence>
<feature type="domain" description="Transketolase N-terminal" evidence="4">
    <location>
        <begin position="16"/>
        <end position="275"/>
    </location>
</feature>
<name>A0A060DVE9_9PROT</name>
<gene>
    <name evidence="5" type="ORF">ABAZ39_33045</name>
</gene>
<proteinExistence type="inferred from homology"/>
<reference evidence="5 6" key="1">
    <citation type="journal article" date="2014" name="Genome Announc.">
        <title>Complete Genome Sequence of the Model Rhizosphere Strain Azospirillum brasilense Az39, Successfully Applied in Agriculture.</title>
        <authorList>
            <person name="Rivera D."/>
            <person name="Revale S."/>
            <person name="Molina R."/>
            <person name="Gualpa J."/>
            <person name="Puente M."/>
            <person name="Maroniche G."/>
            <person name="Paris G."/>
            <person name="Baker D."/>
            <person name="Clavijo B."/>
            <person name="McLay K."/>
            <person name="Spaepen S."/>
            <person name="Perticari A."/>
            <person name="Vazquez M."/>
            <person name="Wisniewski-Dye F."/>
            <person name="Watkins C."/>
            <person name="Martinez-Abarca F."/>
            <person name="Vanderleyden J."/>
            <person name="Cassan F."/>
        </authorList>
    </citation>
    <scope>NUCLEOTIDE SEQUENCE [LARGE SCALE GENOMIC DNA]</scope>
    <source>
        <strain evidence="5 6">Az39</strain>
        <plasmid evidence="5">AbAZ39_p5</plasmid>
    </source>
</reference>
<dbReference type="RefSeq" id="WP_040138481.1">
    <property type="nucleotide sequence ID" value="NZ_CP007798.1"/>
</dbReference>
<sequence length="281" mass="30512">MDDVDFDDLRLRARRMRATCIRMAHDGREGHLKSTLSCIDLLLALYGTWLRVSPDDPRHPDRDRFLLSKGHGVTALYAALAEYGFMPPSLLDTYAQPGGALPNHACRHALPLLEISSGSLGHGLGMATGMAYGMELDGRGGRVTVLMSDGECNEGSVWESAMFAAARRLDRVVAIIDNNNMQAVGRNDEISGGMPLDDKFRAFGWAVRTIDGHDLPGIVATLRGLPFEPGKPSAIVARTVGGSGVSFMEDQMMWHYRSPSAEDVERALAELGVAPLHRATP</sequence>
<dbReference type="SUPFAM" id="SSF52518">
    <property type="entry name" value="Thiamin diphosphate-binding fold (THDP-binding)"/>
    <property type="match status" value="1"/>
</dbReference>
<dbReference type="AlphaFoldDB" id="A0A060DVE9"/>
<dbReference type="Pfam" id="PF00456">
    <property type="entry name" value="Transketolase_N"/>
    <property type="match status" value="1"/>
</dbReference>
<dbReference type="InterPro" id="IPR029061">
    <property type="entry name" value="THDP-binding"/>
</dbReference>
<keyword evidence="3" id="KW-0786">Thiamine pyrophosphate</keyword>
<dbReference type="PANTHER" id="PTHR47514">
    <property type="entry name" value="TRANSKETOLASE N-TERMINAL SECTION-RELATED"/>
    <property type="match status" value="1"/>
</dbReference>
<evidence type="ECO:0000256" key="1">
    <source>
        <dbReference type="ARBA" id="ARBA00001964"/>
    </source>
</evidence>
<dbReference type="PANTHER" id="PTHR47514:SF1">
    <property type="entry name" value="TRANSKETOLASE N-TERMINAL SECTION-RELATED"/>
    <property type="match status" value="1"/>
</dbReference>
<dbReference type="Gene3D" id="3.40.50.970">
    <property type="match status" value="1"/>
</dbReference>
<protein>
    <recommendedName>
        <fullName evidence="4">Transketolase N-terminal domain-containing protein</fullName>
    </recommendedName>
</protein>
<evidence type="ECO:0000313" key="6">
    <source>
        <dbReference type="Proteomes" id="UP000027186"/>
    </source>
</evidence>
<comment type="cofactor">
    <cofactor evidence="1">
        <name>thiamine diphosphate</name>
        <dbReference type="ChEBI" id="CHEBI:58937"/>
    </cofactor>
</comment>
<organism evidence="5 6">
    <name type="scientific">Azospirillum argentinense</name>
    <dbReference type="NCBI Taxonomy" id="2970906"/>
    <lineage>
        <taxon>Bacteria</taxon>
        <taxon>Pseudomonadati</taxon>
        <taxon>Pseudomonadota</taxon>
        <taxon>Alphaproteobacteria</taxon>
        <taxon>Rhodospirillales</taxon>
        <taxon>Azospirillaceae</taxon>
        <taxon>Azospirillum</taxon>
    </lineage>
</organism>
<evidence type="ECO:0000259" key="4">
    <source>
        <dbReference type="Pfam" id="PF00456"/>
    </source>
</evidence>
<dbReference type="Proteomes" id="UP000027186">
    <property type="component" value="Plasmid AbAZ39_p5"/>
</dbReference>